<organism evidence="1 2">
    <name type="scientific">Acorus calamus</name>
    <name type="common">Sweet flag</name>
    <dbReference type="NCBI Taxonomy" id="4465"/>
    <lineage>
        <taxon>Eukaryota</taxon>
        <taxon>Viridiplantae</taxon>
        <taxon>Streptophyta</taxon>
        <taxon>Embryophyta</taxon>
        <taxon>Tracheophyta</taxon>
        <taxon>Spermatophyta</taxon>
        <taxon>Magnoliopsida</taxon>
        <taxon>Liliopsida</taxon>
        <taxon>Acoraceae</taxon>
        <taxon>Acorus</taxon>
    </lineage>
</organism>
<dbReference type="EMBL" id="JAUJYO010000003">
    <property type="protein sequence ID" value="KAK1320562.1"/>
    <property type="molecule type" value="Genomic_DNA"/>
</dbReference>
<accession>A0AAV9F4K4</accession>
<evidence type="ECO:0000313" key="2">
    <source>
        <dbReference type="Proteomes" id="UP001180020"/>
    </source>
</evidence>
<reference evidence="1" key="2">
    <citation type="submission" date="2023-06" db="EMBL/GenBank/DDBJ databases">
        <authorList>
            <person name="Ma L."/>
            <person name="Liu K.-W."/>
            <person name="Li Z."/>
            <person name="Hsiao Y.-Y."/>
            <person name="Qi Y."/>
            <person name="Fu T."/>
            <person name="Tang G."/>
            <person name="Zhang D."/>
            <person name="Sun W.-H."/>
            <person name="Liu D.-K."/>
            <person name="Li Y."/>
            <person name="Chen G.-Z."/>
            <person name="Liu X.-D."/>
            <person name="Liao X.-Y."/>
            <person name="Jiang Y.-T."/>
            <person name="Yu X."/>
            <person name="Hao Y."/>
            <person name="Huang J."/>
            <person name="Zhao X.-W."/>
            <person name="Ke S."/>
            <person name="Chen Y.-Y."/>
            <person name="Wu W.-L."/>
            <person name="Hsu J.-L."/>
            <person name="Lin Y.-F."/>
            <person name="Huang M.-D."/>
            <person name="Li C.-Y."/>
            <person name="Huang L."/>
            <person name="Wang Z.-W."/>
            <person name="Zhao X."/>
            <person name="Zhong W.-Y."/>
            <person name="Peng D.-H."/>
            <person name="Ahmad S."/>
            <person name="Lan S."/>
            <person name="Zhang J.-S."/>
            <person name="Tsai W.-C."/>
            <person name="Van De Peer Y."/>
            <person name="Liu Z.-J."/>
        </authorList>
    </citation>
    <scope>NUCLEOTIDE SEQUENCE</scope>
    <source>
        <strain evidence="1">CP</strain>
        <tissue evidence="1">Leaves</tissue>
    </source>
</reference>
<comment type="caution">
    <text evidence="1">The sequence shown here is derived from an EMBL/GenBank/DDBJ whole genome shotgun (WGS) entry which is preliminary data.</text>
</comment>
<dbReference type="Proteomes" id="UP001180020">
    <property type="component" value="Unassembled WGS sequence"/>
</dbReference>
<name>A0AAV9F4K4_ACOCL</name>
<dbReference type="AlphaFoldDB" id="A0AAV9F4K4"/>
<sequence>MDFVNKDPMEHICDKSKSSDIWNILRMPMESIIQKESPYFIDDVLHLRVEVCIIRVLFVKKHVKCVFNA</sequence>
<gene>
    <name evidence="1" type="ORF">QJS10_CPA03g01075</name>
</gene>
<keyword evidence="2" id="KW-1185">Reference proteome</keyword>
<evidence type="ECO:0000313" key="1">
    <source>
        <dbReference type="EMBL" id="KAK1320562.1"/>
    </source>
</evidence>
<protein>
    <submittedName>
        <fullName evidence="1">Uncharacterized protein</fullName>
    </submittedName>
</protein>
<proteinExistence type="predicted"/>
<reference evidence="1" key="1">
    <citation type="journal article" date="2023" name="Nat. Commun.">
        <title>Diploid and tetraploid genomes of Acorus and the evolution of monocots.</title>
        <authorList>
            <person name="Ma L."/>
            <person name="Liu K.W."/>
            <person name="Li Z."/>
            <person name="Hsiao Y.Y."/>
            <person name="Qi Y."/>
            <person name="Fu T."/>
            <person name="Tang G.D."/>
            <person name="Zhang D."/>
            <person name="Sun W.H."/>
            <person name="Liu D.K."/>
            <person name="Li Y."/>
            <person name="Chen G.Z."/>
            <person name="Liu X.D."/>
            <person name="Liao X.Y."/>
            <person name="Jiang Y.T."/>
            <person name="Yu X."/>
            <person name="Hao Y."/>
            <person name="Huang J."/>
            <person name="Zhao X.W."/>
            <person name="Ke S."/>
            <person name="Chen Y.Y."/>
            <person name="Wu W.L."/>
            <person name="Hsu J.L."/>
            <person name="Lin Y.F."/>
            <person name="Huang M.D."/>
            <person name="Li C.Y."/>
            <person name="Huang L."/>
            <person name="Wang Z.W."/>
            <person name="Zhao X."/>
            <person name="Zhong W.Y."/>
            <person name="Peng D.H."/>
            <person name="Ahmad S."/>
            <person name="Lan S."/>
            <person name="Zhang J.S."/>
            <person name="Tsai W.C."/>
            <person name="Van de Peer Y."/>
            <person name="Liu Z.J."/>
        </authorList>
    </citation>
    <scope>NUCLEOTIDE SEQUENCE</scope>
    <source>
        <strain evidence="1">CP</strain>
    </source>
</reference>